<evidence type="ECO:0000256" key="1">
    <source>
        <dbReference type="ARBA" id="ARBA00034772"/>
    </source>
</evidence>
<dbReference type="EMBL" id="JYNV01000322">
    <property type="protein sequence ID" value="KZM18732.1"/>
    <property type="molecule type" value="Genomic_DNA"/>
</dbReference>
<protein>
    <submittedName>
        <fullName evidence="3">Isomerase</fullName>
    </submittedName>
</protein>
<dbReference type="Proteomes" id="UP000076837">
    <property type="component" value="Unassembled WGS sequence"/>
</dbReference>
<comment type="caution">
    <text evidence="3">The sequence shown here is derived from an EMBL/GenBank/DDBJ whole genome shotgun (WGS) entry which is preliminary data.</text>
</comment>
<evidence type="ECO:0000313" key="4">
    <source>
        <dbReference type="Proteomes" id="UP000076837"/>
    </source>
</evidence>
<reference evidence="3 4" key="1">
    <citation type="journal article" date="2016" name="Sci. Rep.">
        <title>Draft genome sequencing and secretome analysis of fungal phytopathogen Ascochyta rabiei provides insight into the necrotrophic effector repertoire.</title>
        <authorList>
            <person name="Verma S."/>
            <person name="Gazara R.K."/>
            <person name="Nizam S."/>
            <person name="Parween S."/>
            <person name="Chattopadhyay D."/>
            <person name="Verma P.K."/>
        </authorList>
    </citation>
    <scope>NUCLEOTIDE SEQUENCE [LARGE SCALE GENOMIC DNA]</scope>
    <source>
        <strain evidence="3 4">ArDII</strain>
    </source>
</reference>
<dbReference type="InterPro" id="IPR000362">
    <property type="entry name" value="Fumarate_lyase_fam"/>
</dbReference>
<keyword evidence="3" id="KW-0413">Isomerase</keyword>
<evidence type="ECO:0000259" key="2">
    <source>
        <dbReference type="SMART" id="SM00998"/>
    </source>
</evidence>
<dbReference type="STRING" id="5454.A0A162W1H6"/>
<dbReference type="Gene3D" id="1.10.40.30">
    <property type="entry name" value="Fumarase/aspartase (C-terminal domain)"/>
    <property type="match status" value="1"/>
</dbReference>
<dbReference type="GO" id="GO:0019619">
    <property type="term" value="P:3,4-dihydroxybenzoate catabolic process"/>
    <property type="evidence" value="ECO:0007669"/>
    <property type="project" value="InterPro"/>
</dbReference>
<dbReference type="AlphaFoldDB" id="A0A162W1H6"/>
<dbReference type="SMART" id="SM00998">
    <property type="entry name" value="ADSL_C"/>
    <property type="match status" value="1"/>
</dbReference>
<dbReference type="SUPFAM" id="SSF48557">
    <property type="entry name" value="L-aspartase-like"/>
    <property type="match status" value="1"/>
</dbReference>
<dbReference type="PRINTS" id="PR00149">
    <property type="entry name" value="FUMRATELYASE"/>
</dbReference>
<dbReference type="CDD" id="cd01597">
    <property type="entry name" value="pCLME"/>
    <property type="match status" value="1"/>
</dbReference>
<dbReference type="Gene3D" id="1.20.200.10">
    <property type="entry name" value="Fumarase/aspartase (Central domain)"/>
    <property type="match status" value="1"/>
</dbReference>
<comment type="similarity">
    <text evidence="1">Belongs to the class-II fumarase/aspartase family.</text>
</comment>
<accession>A0A162W1H6</accession>
<dbReference type="GO" id="GO:0016853">
    <property type="term" value="F:isomerase activity"/>
    <property type="evidence" value="ECO:0007669"/>
    <property type="project" value="UniProtKB-KW"/>
</dbReference>
<keyword evidence="4" id="KW-1185">Reference proteome</keyword>
<feature type="domain" description="Adenylosuccinate lyase C-terminal" evidence="2">
    <location>
        <begin position="396"/>
        <end position="475"/>
    </location>
</feature>
<dbReference type="PANTHER" id="PTHR43172:SF2">
    <property type="entry name" value="ADENYLOSUCCINATE LYASE C-TERMINAL DOMAIN-CONTAINING PROTEIN"/>
    <property type="match status" value="1"/>
</dbReference>
<sequence length="482" mass="52171">MAALRILGRRVLPPGARMSQTVSAMSRRFIGSTSAIDSALYRNMFGTGEVRKIFSDESYIRHCVTVETALARAQAQCNVIPNDAATAITAKADASSLDIKRLADETEIVGYPILPLVRQLSNQCGEAGKYLHWGATTQDIMDTASMLQIKAGLDLVEVKLNGVIRALTSLAKEYRDAPMAGRTHLQHALPITFGYKCASWLSGFLRHRERLQQLRPRCLLVQYGGAAGTLASLGNGSDGILVRKHLAAEIGLNDPSMAWHVARDGVAEIINILALIGGSLGKVALDLIIMSSNEVGEVAEPFVPHRGASSTMPQKRNPISSELMLAASKALRAQASLGLDAMVADFERASGPWHLEWMAVPESFVLAVGSLHQAEFVLSGLNVDRERLMHNLDSTGGLIVAEAVMMGLAPHLGRQQSHNRIYEACKVAIETKLTLHQVLVRDSDLVSLLGERKLQELCDPKNYLGASTQMVDAVLALSDEAR</sequence>
<dbReference type="PRINTS" id="PR00145">
    <property type="entry name" value="ARGSUCLYASE"/>
</dbReference>
<gene>
    <name evidence="3" type="ORF">ST47_g10014</name>
</gene>
<name>A0A162W1H6_DIDRA</name>
<dbReference type="InterPro" id="IPR019468">
    <property type="entry name" value="AdenyloSucc_lyase_C"/>
</dbReference>
<dbReference type="PANTHER" id="PTHR43172">
    <property type="entry name" value="ADENYLOSUCCINATE LYASE"/>
    <property type="match status" value="1"/>
</dbReference>
<organism evidence="3 4">
    <name type="scientific">Didymella rabiei</name>
    <name type="common">Chickpea ascochyta blight fungus</name>
    <name type="synonym">Mycosphaerella rabiei</name>
    <dbReference type="NCBI Taxonomy" id="5454"/>
    <lineage>
        <taxon>Eukaryota</taxon>
        <taxon>Fungi</taxon>
        <taxon>Dikarya</taxon>
        <taxon>Ascomycota</taxon>
        <taxon>Pezizomycotina</taxon>
        <taxon>Dothideomycetes</taxon>
        <taxon>Pleosporomycetidae</taxon>
        <taxon>Pleosporales</taxon>
        <taxon>Pleosporineae</taxon>
        <taxon>Didymellaceae</taxon>
        <taxon>Ascochyta</taxon>
    </lineage>
</organism>
<dbReference type="InterPro" id="IPR008948">
    <property type="entry name" value="L-Aspartase-like"/>
</dbReference>
<dbReference type="InterPro" id="IPR012789">
    <property type="entry name" value="Protocat_PcaB-like"/>
</dbReference>
<evidence type="ECO:0000313" key="3">
    <source>
        <dbReference type="EMBL" id="KZM18732.1"/>
    </source>
</evidence>
<dbReference type="NCBIfam" id="TIGR02426">
    <property type="entry name" value="protocat_pcaB"/>
    <property type="match status" value="1"/>
</dbReference>
<dbReference type="InterPro" id="IPR022761">
    <property type="entry name" value="Fumarate_lyase_N"/>
</dbReference>
<proteinExistence type="inferred from homology"/>
<dbReference type="Pfam" id="PF00206">
    <property type="entry name" value="Lyase_1"/>
    <property type="match status" value="1"/>
</dbReference>
<dbReference type="Pfam" id="PF10397">
    <property type="entry name" value="ADSL_C"/>
    <property type="match status" value="1"/>
</dbReference>